<dbReference type="PANTHER" id="PTHR15963">
    <property type="entry name" value="GENERAL RECEPTOR FOR PHOSPHOINOSITIDES 1-ASSOCIATED SCAFFOLD PROTEIN-RELATED"/>
    <property type="match status" value="1"/>
</dbReference>
<sequence>MSFNMNRKAALQQQKSLDTYILENSPRKGLPWRRRSLNNGKQPKNGQNTGGTLPRGRNQLNRMFSNSLVDYTDPQRTMVELEKQDNEAFGFEVQTYGLQLRNTDEVEMCTFVCSVQEGSAAETAGLTAGDIILTVNGVSIKGFNHQRIIELIRESVNLLKLETVSGSVVKRIELEKKMRLLKQTLHEKWVELKALTQQEKRLIRGNLTVSSQHPSVESLMSLSSPMSRRGLRFSSDSSCLSALTDDSEDYLSPVFDDLSPFSPVEPSCGFFRELQPDVAPSRSALTRTHSISGGSSCRSPTYDNSRPLSIPNSVFGTLPRRGRRASMRKHILKFIPGLNHSVEEEETT</sequence>
<organism evidence="5 6">
    <name type="scientific">Pygocentrus nattereri</name>
    <name type="common">Red-bellied piranha</name>
    <dbReference type="NCBI Taxonomy" id="42514"/>
    <lineage>
        <taxon>Eukaryota</taxon>
        <taxon>Metazoa</taxon>
        <taxon>Chordata</taxon>
        <taxon>Craniata</taxon>
        <taxon>Vertebrata</taxon>
        <taxon>Euteleostomi</taxon>
        <taxon>Actinopterygii</taxon>
        <taxon>Neopterygii</taxon>
        <taxon>Teleostei</taxon>
        <taxon>Ostariophysi</taxon>
        <taxon>Characiformes</taxon>
        <taxon>Characoidei</taxon>
        <taxon>Pygocentrus</taxon>
    </lineage>
</organism>
<reference evidence="5" key="3">
    <citation type="submission" date="2025-09" db="UniProtKB">
        <authorList>
            <consortium name="Ensembl"/>
        </authorList>
    </citation>
    <scope>IDENTIFICATION</scope>
</reference>
<dbReference type="InterPro" id="IPR001478">
    <property type="entry name" value="PDZ"/>
</dbReference>
<dbReference type="STRING" id="42514.ENSPNAP00000029507"/>
<evidence type="ECO:0000256" key="1">
    <source>
        <dbReference type="ARBA" id="ARBA00004496"/>
    </source>
</evidence>
<evidence type="ECO:0000313" key="5">
    <source>
        <dbReference type="Ensembl" id="ENSPNAP00000029507.1"/>
    </source>
</evidence>
<feature type="domain" description="PDZ" evidence="4">
    <location>
        <begin position="78"/>
        <end position="167"/>
    </location>
</feature>
<reference evidence="5 6" key="1">
    <citation type="submission" date="2020-10" db="EMBL/GenBank/DDBJ databases">
        <title>Pygocentrus nattereri (red-bellied piranha) genome, fPygNat1, primary haplotype.</title>
        <authorList>
            <person name="Myers G."/>
            <person name="Meyer A."/>
            <person name="Karagic N."/>
            <person name="Pippel M."/>
            <person name="Winkler S."/>
            <person name="Tracey A."/>
            <person name="Wood J."/>
            <person name="Formenti G."/>
            <person name="Howe K."/>
            <person name="Fedrigo O."/>
            <person name="Jarvis E.D."/>
        </authorList>
    </citation>
    <scope>NUCLEOTIDE SEQUENCE [LARGE SCALE GENOMIC DNA]</scope>
</reference>
<dbReference type="AlphaFoldDB" id="A0A3B4DYM5"/>
<gene>
    <name evidence="5" type="primary">CYTIP</name>
</gene>
<dbReference type="GeneID" id="108423897"/>
<accession>A0A3B4DYM5</accession>
<dbReference type="PANTHER" id="PTHR15963:SF1">
    <property type="entry name" value="CYTOHESIN-INTERACTING PROTEIN"/>
    <property type="match status" value="1"/>
</dbReference>
<dbReference type="Pfam" id="PF00595">
    <property type="entry name" value="PDZ"/>
    <property type="match status" value="1"/>
</dbReference>
<evidence type="ECO:0000313" key="6">
    <source>
        <dbReference type="Proteomes" id="UP001501920"/>
    </source>
</evidence>
<dbReference type="GO" id="GO:0005737">
    <property type="term" value="C:cytoplasm"/>
    <property type="evidence" value="ECO:0007669"/>
    <property type="project" value="UniProtKB-SubCell"/>
</dbReference>
<evidence type="ECO:0000259" key="4">
    <source>
        <dbReference type="PROSITE" id="PS50106"/>
    </source>
</evidence>
<keyword evidence="6" id="KW-1185">Reference proteome</keyword>
<reference evidence="5" key="2">
    <citation type="submission" date="2025-08" db="UniProtKB">
        <authorList>
            <consortium name="Ensembl"/>
        </authorList>
    </citation>
    <scope>IDENTIFICATION</scope>
</reference>
<dbReference type="InterPro" id="IPR052122">
    <property type="entry name" value="Intracell_Traff_Signaling_Reg"/>
</dbReference>
<dbReference type="Ensembl" id="ENSPNAT00000016723.2">
    <property type="protein sequence ID" value="ENSPNAP00000029507.1"/>
    <property type="gene ID" value="ENSPNAG00000015587.2"/>
</dbReference>
<dbReference type="InterPro" id="IPR036034">
    <property type="entry name" value="PDZ_sf"/>
</dbReference>
<dbReference type="OrthoDB" id="10041077at2759"/>
<feature type="region of interest" description="Disordered" evidence="3">
    <location>
        <begin position="17"/>
        <end position="59"/>
    </location>
</feature>
<dbReference type="Gene3D" id="2.30.42.10">
    <property type="match status" value="1"/>
</dbReference>
<dbReference type="CDD" id="cd06713">
    <property type="entry name" value="PDZ_tamalin_CYTIP-like"/>
    <property type="match status" value="1"/>
</dbReference>
<comment type="subcellular location">
    <subcellularLocation>
        <location evidence="1">Cytoplasm</location>
    </subcellularLocation>
</comment>
<proteinExistence type="predicted"/>
<dbReference type="GeneTree" id="ENSGT00530000063734"/>
<protein>
    <recommendedName>
        <fullName evidence="4">PDZ domain-containing protein</fullName>
    </recommendedName>
</protein>
<name>A0A3B4DYM5_PYGNA</name>
<dbReference type="SMART" id="SM00228">
    <property type="entry name" value="PDZ"/>
    <property type="match status" value="1"/>
</dbReference>
<dbReference type="Proteomes" id="UP001501920">
    <property type="component" value="Chromosome 6"/>
</dbReference>
<feature type="region of interest" description="Disordered" evidence="3">
    <location>
        <begin position="282"/>
        <end position="315"/>
    </location>
</feature>
<dbReference type="SUPFAM" id="SSF50156">
    <property type="entry name" value="PDZ domain-like"/>
    <property type="match status" value="1"/>
</dbReference>
<evidence type="ECO:0000256" key="3">
    <source>
        <dbReference type="SAM" id="MobiDB-lite"/>
    </source>
</evidence>
<keyword evidence="2" id="KW-0963">Cytoplasm</keyword>
<feature type="compositionally biased region" description="Polar residues" evidence="3">
    <location>
        <begin position="283"/>
        <end position="315"/>
    </location>
</feature>
<evidence type="ECO:0000256" key="2">
    <source>
        <dbReference type="ARBA" id="ARBA00022490"/>
    </source>
</evidence>
<dbReference type="PROSITE" id="PS50106">
    <property type="entry name" value="PDZ"/>
    <property type="match status" value="1"/>
</dbReference>
<dbReference type="OMA" id="SVRKHIF"/>
<feature type="compositionally biased region" description="Polar residues" evidence="3">
    <location>
        <begin position="37"/>
        <end position="51"/>
    </location>
</feature>